<sequence length="722" mass="81421">MDAQSAVEGYLHNFLSDLWSYLTPDIIDTLKDMLVLEFGMKPRDAEIFLLDQRLKTLFKGASQSKPMRLPCFPFPPDCPAPSPGLPCLPFASQLPEGFPFCPPPFPPPCPPPGCPSQIPPPCCIPTKKPPMSLPCIPFPCPPFPCGPPPATYPCCSSPSRITCNGKKKSKKKMKGRKTLGLRNYWVKELTSTLTIKLNDYLAMLLSNRRSKRVKAISEAILKHLIDITGEECTLNKANTRAQKLMVLIADRLAMWLANISCTCDAAMKEICEKKKEEELSKLASTGNDEDPNKTSGKKADKGGDKSKRKRNDDSDNPSGKKASDEGKGESTDRKSVSGEPKETDTESKDKIEGGGEGPKEAIEDLDIQLYKNTEYGGLAFNEPRPRSNKYISKYQYTVIDYPRVTKPRKVSSKPDVGLFKLERSGSIQPKRLKPEKKLVKYNNDKQNKRKVSDKLGVKQSVLDKRNSEKIVPKENIEDVAEIKEKEQVDNLLKEVITEIRMLETSAPRERAEEIAALLNEKLGQKLDFGNNNCNKMATYKILNKFSQGIGAWIDGIICEAEEEYGRILSPAEKALAIYSREETNYLRKHLSTELILLNMNELKQQARSDQSKKVKLRVNNESVTEENKMEGSNFVSGLNATIQQWIKWPYRSTADIDNDAYIQGDKFVTNEEMLKWKIGAEKHALKWKQNKEYLKEAARIWRQKIQSKYIKSGQKTAVNNTK</sequence>
<protein>
    <submittedName>
        <fullName evidence="2">Uncharacterized protein</fullName>
    </submittedName>
</protein>
<accession>T1HKX0</accession>
<name>T1HKX0_RHOPR</name>
<proteinExistence type="predicted"/>
<feature type="region of interest" description="Disordered" evidence="1">
    <location>
        <begin position="282"/>
        <end position="361"/>
    </location>
</feature>
<evidence type="ECO:0000313" key="2">
    <source>
        <dbReference type="EnsemblMetazoa" id="RPRC004694-PA"/>
    </source>
</evidence>
<evidence type="ECO:0000256" key="1">
    <source>
        <dbReference type="SAM" id="MobiDB-lite"/>
    </source>
</evidence>
<organism evidence="2 3">
    <name type="scientific">Rhodnius prolixus</name>
    <name type="common">Triatomid bug</name>
    <dbReference type="NCBI Taxonomy" id="13249"/>
    <lineage>
        <taxon>Eukaryota</taxon>
        <taxon>Metazoa</taxon>
        <taxon>Ecdysozoa</taxon>
        <taxon>Arthropoda</taxon>
        <taxon>Hexapoda</taxon>
        <taxon>Insecta</taxon>
        <taxon>Pterygota</taxon>
        <taxon>Neoptera</taxon>
        <taxon>Paraneoptera</taxon>
        <taxon>Hemiptera</taxon>
        <taxon>Heteroptera</taxon>
        <taxon>Panheteroptera</taxon>
        <taxon>Cimicomorpha</taxon>
        <taxon>Reduviidae</taxon>
        <taxon>Triatominae</taxon>
        <taxon>Rhodnius</taxon>
    </lineage>
</organism>
<dbReference type="VEuPathDB" id="VectorBase:RPRC004694"/>
<keyword evidence="3" id="KW-1185">Reference proteome</keyword>
<dbReference type="InParanoid" id="T1HKX0"/>
<reference evidence="2" key="1">
    <citation type="submission" date="2015-05" db="UniProtKB">
        <authorList>
            <consortium name="EnsemblMetazoa"/>
        </authorList>
    </citation>
    <scope>IDENTIFICATION</scope>
</reference>
<dbReference type="EnsemblMetazoa" id="RPRC004694-RA">
    <property type="protein sequence ID" value="RPRC004694-PA"/>
    <property type="gene ID" value="RPRC004694"/>
</dbReference>
<evidence type="ECO:0000313" key="3">
    <source>
        <dbReference type="Proteomes" id="UP000015103"/>
    </source>
</evidence>
<dbReference type="EMBL" id="ACPB03016747">
    <property type="status" value="NOT_ANNOTATED_CDS"/>
    <property type="molecule type" value="Genomic_DNA"/>
</dbReference>
<feature type="compositionally biased region" description="Basic and acidic residues" evidence="1">
    <location>
        <begin position="321"/>
        <end position="361"/>
    </location>
</feature>
<dbReference type="HOGENOM" id="CLU_466406_0_0_1"/>
<dbReference type="AlphaFoldDB" id="T1HKX0"/>
<dbReference type="Proteomes" id="UP000015103">
    <property type="component" value="Unassembled WGS sequence"/>
</dbReference>
<dbReference type="eggNOG" id="ENOG502QQEE">
    <property type="taxonomic scope" value="Eukaryota"/>
</dbReference>
<feature type="compositionally biased region" description="Basic and acidic residues" evidence="1">
    <location>
        <begin position="297"/>
        <end position="313"/>
    </location>
</feature>